<proteinExistence type="predicted"/>
<evidence type="ECO:0000313" key="1">
    <source>
        <dbReference type="EMBL" id="JAR94086.1"/>
    </source>
</evidence>
<organism evidence="1">
    <name type="scientific">Ixodes ricinus</name>
    <name type="common">Common tick</name>
    <name type="synonym">Acarus ricinus</name>
    <dbReference type="NCBI Taxonomy" id="34613"/>
    <lineage>
        <taxon>Eukaryota</taxon>
        <taxon>Metazoa</taxon>
        <taxon>Ecdysozoa</taxon>
        <taxon>Arthropoda</taxon>
        <taxon>Chelicerata</taxon>
        <taxon>Arachnida</taxon>
        <taxon>Acari</taxon>
        <taxon>Parasitiformes</taxon>
        <taxon>Ixodida</taxon>
        <taxon>Ixodoidea</taxon>
        <taxon>Ixodidae</taxon>
        <taxon>Ixodinae</taxon>
        <taxon>Ixodes</taxon>
    </lineage>
</organism>
<protein>
    <submittedName>
        <fullName evidence="1">Putative secreted protein</fullName>
    </submittedName>
</protein>
<accession>A0A147BTF8</accession>
<reference evidence="1" key="1">
    <citation type="journal article" date="2018" name="PLoS Negl. Trop. Dis.">
        <title>Sialome diversity of ticks revealed by RNAseq of single tick salivary glands.</title>
        <authorList>
            <person name="Perner J."/>
            <person name="Kropackova S."/>
            <person name="Kopacek P."/>
            <person name="Ribeiro J.M."/>
        </authorList>
    </citation>
    <scope>NUCLEOTIDE SEQUENCE</scope>
    <source>
        <strain evidence="1">Siblings of single egg batch collected in Ceske Budejovice</strain>
        <tissue evidence="1">Salivary glands</tissue>
    </source>
</reference>
<sequence length="70" mass="7795">MLVPWPTTSWTTVWRLAWAAWEPRPHCPRSWDSHSLLPSEVRTCPWLSLCSTATLAGPSVLKGSCSTTIS</sequence>
<dbReference type="AlphaFoldDB" id="A0A147BTF8"/>
<dbReference type="EMBL" id="GEGO01001318">
    <property type="protein sequence ID" value="JAR94086.1"/>
    <property type="molecule type" value="Transcribed_RNA"/>
</dbReference>
<name>A0A147BTF8_IXORI</name>